<dbReference type="Pfam" id="PF10401">
    <property type="entry name" value="IRF-3"/>
    <property type="match status" value="1"/>
</dbReference>
<evidence type="ECO:0000256" key="5">
    <source>
        <dbReference type="ARBA" id="ARBA00023242"/>
    </source>
</evidence>
<dbReference type="PROSITE" id="PS51507">
    <property type="entry name" value="IRF_2"/>
    <property type="match status" value="1"/>
</dbReference>
<feature type="domain" description="IRF tryptophan pentad repeat" evidence="6">
    <location>
        <begin position="12"/>
        <end position="116"/>
    </location>
</feature>
<proteinExistence type="predicted"/>
<comment type="subcellular location">
    <subcellularLocation>
        <location evidence="1">Nucleus</location>
    </subcellularLocation>
</comment>
<evidence type="ECO:0000256" key="3">
    <source>
        <dbReference type="ARBA" id="ARBA00023125"/>
    </source>
</evidence>
<dbReference type="GO" id="GO:0002376">
    <property type="term" value="P:immune system process"/>
    <property type="evidence" value="ECO:0007669"/>
    <property type="project" value="TreeGrafter"/>
</dbReference>
<dbReference type="InterPro" id="IPR036388">
    <property type="entry name" value="WH-like_DNA-bd_sf"/>
</dbReference>
<dbReference type="SUPFAM" id="SSF49879">
    <property type="entry name" value="SMAD/FHA domain"/>
    <property type="match status" value="1"/>
</dbReference>
<dbReference type="Pfam" id="PF00605">
    <property type="entry name" value="IRF"/>
    <property type="match status" value="1"/>
</dbReference>
<dbReference type="GO" id="GO:0045893">
    <property type="term" value="P:positive regulation of DNA-templated transcription"/>
    <property type="evidence" value="ECO:0007669"/>
    <property type="project" value="UniProtKB-ARBA"/>
</dbReference>
<evidence type="ECO:0000313" key="7">
    <source>
        <dbReference type="Ensembl" id="ENSJHYP00000015702.1"/>
    </source>
</evidence>
<name>A0A8C5J865_JUNHY</name>
<dbReference type="InterPro" id="IPR036390">
    <property type="entry name" value="WH_DNA-bd_sf"/>
</dbReference>
<dbReference type="AlphaFoldDB" id="A0A8C5J865"/>
<dbReference type="Gene3D" id="1.10.10.10">
    <property type="entry name" value="Winged helix-like DNA-binding domain superfamily/Winged helix DNA-binding domain"/>
    <property type="match status" value="1"/>
</dbReference>
<keyword evidence="2" id="KW-0805">Transcription regulation</keyword>
<reference evidence="7" key="1">
    <citation type="submission" date="2025-08" db="UniProtKB">
        <authorList>
            <consortium name="Ensembl"/>
        </authorList>
    </citation>
    <scope>IDENTIFICATION</scope>
</reference>
<organism evidence="7 8">
    <name type="scientific">Junco hyemalis</name>
    <name type="common">Dark-eyed junco</name>
    <dbReference type="NCBI Taxonomy" id="40217"/>
    <lineage>
        <taxon>Eukaryota</taxon>
        <taxon>Metazoa</taxon>
        <taxon>Chordata</taxon>
        <taxon>Craniata</taxon>
        <taxon>Vertebrata</taxon>
        <taxon>Euteleostomi</taxon>
        <taxon>Archelosauria</taxon>
        <taxon>Archosauria</taxon>
        <taxon>Dinosauria</taxon>
        <taxon>Saurischia</taxon>
        <taxon>Theropoda</taxon>
        <taxon>Coelurosauria</taxon>
        <taxon>Aves</taxon>
        <taxon>Neognathae</taxon>
        <taxon>Neoaves</taxon>
        <taxon>Telluraves</taxon>
        <taxon>Australaves</taxon>
        <taxon>Passeriformes</taxon>
        <taxon>Passerellidae</taxon>
        <taxon>Junco</taxon>
    </lineage>
</organism>
<evidence type="ECO:0000256" key="2">
    <source>
        <dbReference type="ARBA" id="ARBA00023015"/>
    </source>
</evidence>
<dbReference type="CDD" id="cd00103">
    <property type="entry name" value="IRF"/>
    <property type="match status" value="1"/>
</dbReference>
<dbReference type="PANTHER" id="PTHR11949:SF2">
    <property type="entry name" value="INTERFERON REGULATORY FACTOR 7"/>
    <property type="match status" value="1"/>
</dbReference>
<dbReference type="InterPro" id="IPR008984">
    <property type="entry name" value="SMAD_FHA_dom_sf"/>
</dbReference>
<dbReference type="SMART" id="SM00348">
    <property type="entry name" value="IRF"/>
    <property type="match status" value="1"/>
</dbReference>
<reference evidence="7" key="2">
    <citation type="submission" date="2025-09" db="UniProtKB">
        <authorList>
            <consortium name="Ensembl"/>
        </authorList>
    </citation>
    <scope>IDENTIFICATION</scope>
</reference>
<dbReference type="InterPro" id="IPR019471">
    <property type="entry name" value="Interferon_reg_factor-3"/>
</dbReference>
<dbReference type="GO" id="GO:0000978">
    <property type="term" value="F:RNA polymerase II cis-regulatory region sequence-specific DNA binding"/>
    <property type="evidence" value="ECO:0007669"/>
    <property type="project" value="TreeGrafter"/>
</dbReference>
<dbReference type="Gene3D" id="2.60.200.10">
    <property type="match status" value="1"/>
</dbReference>
<keyword evidence="8" id="KW-1185">Reference proteome</keyword>
<accession>A0A8C5J865</accession>
<keyword evidence="5" id="KW-0539">Nucleus</keyword>
<sequence>MAAQEKEGETQKLRFGQWLLNAINSGSYRGLRWIDSAHTIFRVPWKHNARKDITSSDLEVFKGWAKVSGRYEEGSEDPAKWKTNFRCALSSTQLFKLEQDHSKRGDDPHKVFSIVSGEPRPMEGLCWMGWAISGPPIPGALLSATLQDSKDGDSNIPNPVVDQKAAQQQLQLELHPQDMASAIAVPGSTDPIELSILEELLQQCDISPRDLDSLAPSWVPTGGFPAEDTPHQDIVLQPHQDTLLQPYTDTSQNSCFPPTTFPQWVPTVEQPTLDTYQPTGLMPLEETGGCRGTGSGPGCGNAIMGWEQARVASGMVIQCCSSPAAGAMPPPCHLTEGTVPVQYAEEATVFMPIASPVPQPQLLVDNTDDIMSILDVTIYYRGKELHREVVKGSRCLLTYQRPSQPWPWHVVHFPSPAGLPDRKQRRITEELLGIAGLQLELRAPKVFATRREKCKVFWALSRQLEGGEEPPPNLLCRDQETPIFDFNEFCIDLRDFRNGQRRRSPDFTIYLCFGQAFSNAKPKESKLILVKLVPKFCEYWYEQVLQEGASSLDSRTISLQLSNSFDLMELIEQYNMQLG</sequence>
<dbReference type="SUPFAM" id="SSF46785">
    <property type="entry name" value="Winged helix' DNA-binding domain"/>
    <property type="match status" value="1"/>
</dbReference>
<keyword evidence="4" id="KW-0804">Transcription</keyword>
<dbReference type="PANTHER" id="PTHR11949">
    <property type="entry name" value="INTERFERON REGULATORY FACTOR"/>
    <property type="match status" value="1"/>
</dbReference>
<evidence type="ECO:0000256" key="1">
    <source>
        <dbReference type="ARBA" id="ARBA00004123"/>
    </source>
</evidence>
<protein>
    <submittedName>
        <fullName evidence="7">Interferon regulatory factor 7</fullName>
    </submittedName>
</protein>
<dbReference type="SMART" id="SM01243">
    <property type="entry name" value="IRF-3"/>
    <property type="match status" value="1"/>
</dbReference>
<keyword evidence="3" id="KW-0238">DNA-binding</keyword>
<dbReference type="InterPro" id="IPR019817">
    <property type="entry name" value="Interferon_reg_fac_CS"/>
</dbReference>
<evidence type="ECO:0000313" key="8">
    <source>
        <dbReference type="Proteomes" id="UP000694408"/>
    </source>
</evidence>
<dbReference type="InterPro" id="IPR017855">
    <property type="entry name" value="SMAD-like_dom_sf"/>
</dbReference>
<dbReference type="InterPro" id="IPR001346">
    <property type="entry name" value="Interferon_reg_fact_DNA-bd_dom"/>
</dbReference>
<dbReference type="GO" id="GO:0000981">
    <property type="term" value="F:DNA-binding transcription factor activity, RNA polymerase II-specific"/>
    <property type="evidence" value="ECO:0007669"/>
    <property type="project" value="TreeGrafter"/>
</dbReference>
<dbReference type="GO" id="GO:0005634">
    <property type="term" value="C:nucleus"/>
    <property type="evidence" value="ECO:0007669"/>
    <property type="project" value="UniProtKB-SubCell"/>
</dbReference>
<dbReference type="PROSITE" id="PS00601">
    <property type="entry name" value="IRF_1"/>
    <property type="match status" value="1"/>
</dbReference>
<evidence type="ECO:0000259" key="6">
    <source>
        <dbReference type="PROSITE" id="PS51507"/>
    </source>
</evidence>
<dbReference type="PRINTS" id="PR00267">
    <property type="entry name" value="INTFRNREGFCT"/>
</dbReference>
<evidence type="ECO:0000256" key="4">
    <source>
        <dbReference type="ARBA" id="ARBA00023163"/>
    </source>
</evidence>
<dbReference type="Ensembl" id="ENSJHYT00000018944.1">
    <property type="protein sequence ID" value="ENSJHYP00000015702.1"/>
    <property type="gene ID" value="ENSJHYG00000012042.1"/>
</dbReference>
<dbReference type="Proteomes" id="UP000694408">
    <property type="component" value="Unplaced"/>
</dbReference>